<evidence type="ECO:0000259" key="2">
    <source>
        <dbReference type="Pfam" id="PF14111"/>
    </source>
</evidence>
<gene>
    <name evidence="3" type="ORF">CFOL_v3_35594</name>
</gene>
<dbReference type="Pfam" id="PF14111">
    <property type="entry name" value="DUF4283"/>
    <property type="match status" value="1"/>
</dbReference>
<dbReference type="InterPro" id="IPR025558">
    <property type="entry name" value="DUF4283"/>
</dbReference>
<accession>A0A1Q3DIR9</accession>
<feature type="compositionally biased region" description="Basic residues" evidence="1">
    <location>
        <begin position="534"/>
        <end position="546"/>
    </location>
</feature>
<comment type="caution">
    <text evidence="3">The sequence shown here is derived from an EMBL/GenBank/DDBJ whole genome shotgun (WGS) entry which is preliminary data.</text>
</comment>
<feature type="domain" description="DUF4283" evidence="2">
    <location>
        <begin position="37"/>
        <end position="113"/>
    </location>
</feature>
<dbReference type="PANTHER" id="PTHR31286:SF99">
    <property type="entry name" value="DUF4283 DOMAIN-CONTAINING PROTEIN"/>
    <property type="match status" value="1"/>
</dbReference>
<dbReference type="Proteomes" id="UP000187406">
    <property type="component" value="Unassembled WGS sequence"/>
</dbReference>
<name>A0A1Q3DIR9_CEPFO</name>
<evidence type="ECO:0000313" key="4">
    <source>
        <dbReference type="Proteomes" id="UP000187406"/>
    </source>
</evidence>
<organism evidence="3 4">
    <name type="scientific">Cephalotus follicularis</name>
    <name type="common">Albany pitcher plant</name>
    <dbReference type="NCBI Taxonomy" id="3775"/>
    <lineage>
        <taxon>Eukaryota</taxon>
        <taxon>Viridiplantae</taxon>
        <taxon>Streptophyta</taxon>
        <taxon>Embryophyta</taxon>
        <taxon>Tracheophyta</taxon>
        <taxon>Spermatophyta</taxon>
        <taxon>Magnoliopsida</taxon>
        <taxon>eudicotyledons</taxon>
        <taxon>Gunneridae</taxon>
        <taxon>Pentapetalae</taxon>
        <taxon>rosids</taxon>
        <taxon>fabids</taxon>
        <taxon>Oxalidales</taxon>
        <taxon>Cephalotaceae</taxon>
        <taxon>Cephalotus</taxon>
    </lineage>
</organism>
<sequence>SLPPIPPITLSPIHSSSLDGLPLISVSPADYQAAAAFHNLTLLARFASSAPSINSFDAHVNSWGLSKPATVGFVDHRTFSIQLQDQVDLSIAWSRASRTFNGQTFLLLRWSQDAQRRDSPLAAVWLRLPGLPFPLHNPSFLKAFGDTLGRYLCSDARTARFKHPRAARICVELDISKPPPPAFVVAIGEIHVHQRILIESQLLFCAHCHLQGHTTSYCRTRKGKRPVGASSAVPSGNIVCGDPLIAGASSRGPNNTPPILPNVPLPKRLPGACGNASKGIPFSQPLPTRAVEPLVPPLDPLVASGQPTFVPPISPSTTPLPLGLHEAAHQGQAQTSPLLGNGQALVPPNPPLATLSIYAPGPSLLGPGPFRIMLPHCPSPLGPPPLDQDCSPWLLSRLTPPLCSFDPMSLEQSLPPVWCPPVDFFPFVPPLPSRPSSSSRVPSKPRDLASTIELSGGTILTLPKFASSPIRVSNPDGSPSSLPTYEPPPIVYPYSAPPFSPLPVCILNRADSFGSESSFPDHPRWLSPPLYPKQSKKPSRPRRRKSHYVDDLVPEGPD</sequence>
<feature type="non-terminal residue" evidence="3">
    <location>
        <position position="1"/>
    </location>
</feature>
<evidence type="ECO:0000256" key="1">
    <source>
        <dbReference type="SAM" id="MobiDB-lite"/>
    </source>
</evidence>
<proteinExistence type="predicted"/>
<feature type="region of interest" description="Disordered" evidence="1">
    <location>
        <begin position="514"/>
        <end position="558"/>
    </location>
</feature>
<evidence type="ECO:0000313" key="3">
    <source>
        <dbReference type="EMBL" id="GAV92213.1"/>
    </source>
</evidence>
<protein>
    <submittedName>
        <fullName evidence="3">DUF4283 domain-containing protein</fullName>
    </submittedName>
</protein>
<dbReference type="InParanoid" id="A0A1Q3DIR9"/>
<keyword evidence="4" id="KW-1185">Reference proteome</keyword>
<dbReference type="EMBL" id="BDDD01009102">
    <property type="protein sequence ID" value="GAV92213.1"/>
    <property type="molecule type" value="Genomic_DNA"/>
</dbReference>
<reference evidence="4" key="1">
    <citation type="submission" date="2016-04" db="EMBL/GenBank/DDBJ databases">
        <title>Cephalotus genome sequencing.</title>
        <authorList>
            <person name="Fukushima K."/>
            <person name="Hasebe M."/>
            <person name="Fang X."/>
        </authorList>
    </citation>
    <scope>NUCLEOTIDE SEQUENCE [LARGE SCALE GENOMIC DNA]</scope>
    <source>
        <strain evidence="4">cv. St1</strain>
    </source>
</reference>
<dbReference type="PANTHER" id="PTHR31286">
    <property type="entry name" value="GLYCINE-RICH CELL WALL STRUCTURAL PROTEIN 1.8-LIKE"/>
    <property type="match status" value="1"/>
</dbReference>
<dbReference type="AlphaFoldDB" id="A0A1Q3DIR9"/>
<dbReference type="InterPro" id="IPR040256">
    <property type="entry name" value="At4g02000-like"/>
</dbReference>